<dbReference type="PANTHER" id="PTHR31876:SF26">
    <property type="entry name" value="PROTEIN LIKE COV 2"/>
    <property type="match status" value="1"/>
</dbReference>
<dbReference type="RefSeq" id="WP_394458858.1">
    <property type="nucleotide sequence ID" value="NZ_JBIGHZ010000002.1"/>
</dbReference>
<name>A0ABW7FT01_9BURK</name>
<comment type="caution">
    <text evidence="2">The sequence shown here is derived from an EMBL/GenBank/DDBJ whole genome shotgun (WGS) entry which is preliminary data.</text>
</comment>
<keyword evidence="1" id="KW-0472">Membrane</keyword>
<dbReference type="InterPro" id="IPR007462">
    <property type="entry name" value="COV1-like"/>
</dbReference>
<proteinExistence type="predicted"/>
<gene>
    <name evidence="2" type="ORF">ACG0Z6_04255</name>
</gene>
<keyword evidence="1" id="KW-1133">Transmembrane helix</keyword>
<evidence type="ECO:0000313" key="3">
    <source>
        <dbReference type="Proteomes" id="UP001606099"/>
    </source>
</evidence>
<feature type="transmembrane region" description="Helical" evidence="1">
    <location>
        <begin position="12"/>
        <end position="34"/>
    </location>
</feature>
<dbReference type="Proteomes" id="UP001606099">
    <property type="component" value="Unassembled WGS sequence"/>
</dbReference>
<dbReference type="Pfam" id="PF04367">
    <property type="entry name" value="DUF502"/>
    <property type="match status" value="1"/>
</dbReference>
<evidence type="ECO:0000313" key="2">
    <source>
        <dbReference type="EMBL" id="MFG6447455.1"/>
    </source>
</evidence>
<dbReference type="PANTHER" id="PTHR31876">
    <property type="entry name" value="COV-LIKE PROTEIN 1"/>
    <property type="match status" value="1"/>
</dbReference>
<organism evidence="2 3">
    <name type="scientific">Roseateles rivi</name>
    <dbReference type="NCBI Taxonomy" id="3299028"/>
    <lineage>
        <taxon>Bacteria</taxon>
        <taxon>Pseudomonadati</taxon>
        <taxon>Pseudomonadota</taxon>
        <taxon>Betaproteobacteria</taxon>
        <taxon>Burkholderiales</taxon>
        <taxon>Sphaerotilaceae</taxon>
        <taxon>Roseateles</taxon>
    </lineage>
</organism>
<accession>A0ABW7FT01</accession>
<evidence type="ECO:0000256" key="1">
    <source>
        <dbReference type="SAM" id="Phobius"/>
    </source>
</evidence>
<keyword evidence="3" id="KW-1185">Reference proteome</keyword>
<reference evidence="2 3" key="1">
    <citation type="submission" date="2024-08" db="EMBL/GenBank/DDBJ databases">
        <authorList>
            <person name="Lu H."/>
        </authorList>
    </citation>
    <scope>NUCLEOTIDE SEQUENCE [LARGE SCALE GENOMIC DNA]</scope>
    <source>
        <strain evidence="2 3">BYS180W</strain>
    </source>
</reference>
<protein>
    <submittedName>
        <fullName evidence="2">DUF502 domain-containing protein</fullName>
    </submittedName>
</protein>
<feature type="transmembrane region" description="Helical" evidence="1">
    <location>
        <begin position="63"/>
        <end position="84"/>
    </location>
</feature>
<sequence length="225" mass="23570">MIKTSLRSIANTFLTGLLAALPLAATVIILTWAVRLAVQWLGPDSFVGGLLVAMGVRLSGSEWVAYLLGLALVMLAIFILGLLVQTRLKAALQHALKHTVQRIPVVRSIYDMIQKFVNLLGQRDANSARSMSPVWLHFGGESSGAAVLGLLSSSDPVLVGGQPYLAVLVPTAPVPVGGALIYVPQAWVSPADVGIDGLTSIYVSMGVTSAQHMPAAAQPPTQGLS</sequence>
<keyword evidence="1" id="KW-0812">Transmembrane</keyword>
<dbReference type="EMBL" id="JBIGHZ010000002">
    <property type="protein sequence ID" value="MFG6447455.1"/>
    <property type="molecule type" value="Genomic_DNA"/>
</dbReference>